<dbReference type="RefSeq" id="WP_130427332.1">
    <property type="nucleotide sequence ID" value="NZ_CP035949.1"/>
</dbReference>
<evidence type="ECO:0000256" key="1">
    <source>
        <dbReference type="SAM" id="Phobius"/>
    </source>
</evidence>
<dbReference type="Proteomes" id="UP000289726">
    <property type="component" value="Chromosome"/>
</dbReference>
<keyword evidence="1" id="KW-0812">Transmembrane</keyword>
<dbReference type="AlphaFoldDB" id="A0A4V0Z8W4"/>
<feature type="transmembrane region" description="Helical" evidence="1">
    <location>
        <begin position="6"/>
        <end position="27"/>
    </location>
</feature>
<keyword evidence="3" id="KW-1185">Reference proteome</keyword>
<reference evidence="2 3" key="1">
    <citation type="submission" date="2019-02" db="EMBL/GenBank/DDBJ databases">
        <title>Draft Genome Sequence of Maize Bushy Stunt-like Phytoplasma group 16SrI-B (Aster yellows) in South Africa.</title>
        <authorList>
            <person name="Coetzee B."/>
            <person name="Douglas-Smit N."/>
            <person name="Maree H.J."/>
            <person name="Burger J.T."/>
            <person name="Kruger K."/>
            <person name="Pietersen G."/>
        </authorList>
    </citation>
    <scope>NUCLEOTIDE SEQUENCE [LARGE SCALE GENOMIC DNA]</scope>
    <source>
        <strain evidence="2 3">De Villa</strain>
    </source>
</reference>
<dbReference type="EMBL" id="CP035949">
    <property type="protein sequence ID" value="QBF23676.1"/>
    <property type="molecule type" value="Genomic_DNA"/>
</dbReference>
<accession>A0A4V0Z8W4</accession>
<gene>
    <name evidence="2" type="ORF">EXT02_00305</name>
</gene>
<keyword evidence="1" id="KW-0472">Membrane</keyword>
<evidence type="ECO:0000313" key="3">
    <source>
        <dbReference type="Proteomes" id="UP000289726"/>
    </source>
</evidence>
<sequence>MKQIKSSYIIYTFVIIIFIAIITFLFIREYNKRNQKTGYHDANEIADFDPLAKMSGQIHKNDKGQIYKITYPKGGYVEYNPETKKEKSFRNI</sequence>
<proteinExistence type="predicted"/>
<protein>
    <submittedName>
        <fullName evidence="2">Uncharacterized protein</fullName>
    </submittedName>
</protein>
<organism evidence="2 3">
    <name type="scientific">'Catharanthus roseus' aster yellows phytoplasma</name>
    <dbReference type="NCBI Taxonomy" id="1193712"/>
    <lineage>
        <taxon>Bacteria</taxon>
        <taxon>Bacillati</taxon>
        <taxon>Mycoplasmatota</taxon>
        <taxon>Mollicutes</taxon>
        <taxon>Acholeplasmatales</taxon>
        <taxon>Acholeplasmataceae</taxon>
        <taxon>Candidatus Phytoplasma</taxon>
        <taxon>16SrI (Aster yellows group)</taxon>
    </lineage>
</organism>
<keyword evidence="1" id="KW-1133">Transmembrane helix</keyword>
<name>A0A4V0Z8W4_9MOLU</name>
<evidence type="ECO:0000313" key="2">
    <source>
        <dbReference type="EMBL" id="QBF23676.1"/>
    </source>
</evidence>